<proteinExistence type="predicted"/>
<evidence type="ECO:0000313" key="1">
    <source>
        <dbReference type="EMBL" id="MFD2236935.1"/>
    </source>
</evidence>
<keyword evidence="2" id="KW-1185">Reference proteome</keyword>
<name>A0ABW5CLD0_9HYPH</name>
<protein>
    <submittedName>
        <fullName evidence="1">Uncharacterized protein</fullName>
    </submittedName>
</protein>
<reference evidence="2" key="1">
    <citation type="journal article" date="2019" name="Int. J. Syst. Evol. Microbiol.">
        <title>The Global Catalogue of Microorganisms (GCM) 10K type strain sequencing project: providing services to taxonomists for standard genome sequencing and annotation.</title>
        <authorList>
            <consortium name="The Broad Institute Genomics Platform"/>
            <consortium name="The Broad Institute Genome Sequencing Center for Infectious Disease"/>
            <person name="Wu L."/>
            <person name="Ma J."/>
        </authorList>
    </citation>
    <scope>NUCLEOTIDE SEQUENCE [LARGE SCALE GENOMIC DNA]</scope>
    <source>
        <strain evidence="2">ZS-35-S2</strain>
    </source>
</reference>
<dbReference type="Proteomes" id="UP001597371">
    <property type="component" value="Unassembled WGS sequence"/>
</dbReference>
<evidence type="ECO:0000313" key="2">
    <source>
        <dbReference type="Proteomes" id="UP001597371"/>
    </source>
</evidence>
<comment type="caution">
    <text evidence="1">The sequence shown here is derived from an EMBL/GenBank/DDBJ whole genome shotgun (WGS) entry which is preliminary data.</text>
</comment>
<dbReference type="EMBL" id="JBHUIJ010000005">
    <property type="protein sequence ID" value="MFD2236935.1"/>
    <property type="molecule type" value="Genomic_DNA"/>
</dbReference>
<dbReference type="RefSeq" id="WP_209739534.1">
    <property type="nucleotide sequence ID" value="NZ_CP072611.1"/>
</dbReference>
<accession>A0ABW5CLD0</accession>
<organism evidence="1 2">
    <name type="scientific">Aureimonas populi</name>
    <dbReference type="NCBI Taxonomy" id="1701758"/>
    <lineage>
        <taxon>Bacteria</taxon>
        <taxon>Pseudomonadati</taxon>
        <taxon>Pseudomonadota</taxon>
        <taxon>Alphaproteobacteria</taxon>
        <taxon>Hyphomicrobiales</taxon>
        <taxon>Aurantimonadaceae</taxon>
        <taxon>Aureimonas</taxon>
    </lineage>
</organism>
<gene>
    <name evidence="1" type="ORF">ACFSKQ_05575</name>
</gene>
<sequence>MNDLTSPAEIAVRFAAEGAMLFGDDPAKIRRHMEAALSRLPEEERRKVHQCFCMMALEPSSPKG</sequence>